<dbReference type="AlphaFoldDB" id="T0GG15"/>
<evidence type="ECO:0000313" key="3">
    <source>
        <dbReference type="Proteomes" id="UP000015524"/>
    </source>
</evidence>
<organism evidence="2 3">
    <name type="scientific">Sphingobium baderi LL03</name>
    <dbReference type="NCBI Taxonomy" id="1114964"/>
    <lineage>
        <taxon>Bacteria</taxon>
        <taxon>Pseudomonadati</taxon>
        <taxon>Pseudomonadota</taxon>
        <taxon>Alphaproteobacteria</taxon>
        <taxon>Sphingomonadales</taxon>
        <taxon>Sphingomonadaceae</taxon>
        <taxon>Sphingobium</taxon>
    </lineage>
</organism>
<dbReference type="OrthoDB" id="5523615at2"/>
<sequence length="497" mass="54985">MGTFLRLLVLLAALTVLSPGSARAEWLQARSGHFTIYSEDNEKKLRDFAEKLEKFDFLLRHVTGVDDPEAGSPVHVYLLANEAKVKGLARNPDIGGFYTTSDRFAYAVLARGEKDGAFDFGAQEILFHEYTHHFMLHHFPAAYPAWYVEGFAEFFSTVKFPRDGSIEFGHIPVARVPGLVLGSIYPLKELFARDTEGLKRADGDRYYGTAWLLVHYFQYRDSRREEFVHYLNDLAKGVPDMQLDSYFAGGLAGMERDLRAYMRQRLTMSRLAPNVATVGEIAITPVEPARAALVGDELRLMGHPRTDEFPALVASIRQTAAKFPSSAYAMALLAEAERQAEQADAALADADRAIAIDPGLSRAFGTKAQIWLERAQESGKEEDWLAARGAILKANRADMEDPVPLALFYRYHAMRGGPMPEVAYDGLYKAYGLLPQNPDYRLALVHALAAKGDYAAASRLLDPLAYSPHASEGRDMALQLKAQFDAAAKGKGISAAP</sequence>
<keyword evidence="1" id="KW-0732">Signal</keyword>
<feature type="signal peptide" evidence="1">
    <location>
        <begin position="1"/>
        <end position="24"/>
    </location>
</feature>
<name>T0GG15_9SPHN</name>
<dbReference type="SUPFAM" id="SSF48452">
    <property type="entry name" value="TPR-like"/>
    <property type="match status" value="1"/>
</dbReference>
<dbReference type="PATRIC" id="fig|1114964.3.peg.3066"/>
<evidence type="ECO:0000313" key="2">
    <source>
        <dbReference type="EMBL" id="EQA98997.1"/>
    </source>
</evidence>
<reference evidence="2 3" key="1">
    <citation type="journal article" date="2013" name="Genome Announc.">
        <title>Draft Genome Sequence of a Hexachlorocyclohexane-Degrading Bacterium, Sphingobium baderi Strain LL03T.</title>
        <authorList>
            <person name="Kaur J."/>
            <person name="Verma H."/>
            <person name="Tripathi C."/>
            <person name="Khurana J.P."/>
            <person name="Lal R."/>
        </authorList>
    </citation>
    <scope>NUCLEOTIDE SEQUENCE [LARGE SCALE GENOMIC DNA]</scope>
    <source>
        <strain evidence="2 3">LL03</strain>
    </source>
</reference>
<dbReference type="RefSeq" id="WP_021245726.1">
    <property type="nucleotide sequence ID" value="NZ_ATIB01000079.1"/>
</dbReference>
<evidence type="ECO:0000256" key="1">
    <source>
        <dbReference type="SAM" id="SignalP"/>
    </source>
</evidence>
<proteinExistence type="predicted"/>
<dbReference type="InterPro" id="IPR011990">
    <property type="entry name" value="TPR-like_helical_dom_sf"/>
</dbReference>
<dbReference type="Gene3D" id="1.25.40.10">
    <property type="entry name" value="Tetratricopeptide repeat domain"/>
    <property type="match status" value="1"/>
</dbReference>
<gene>
    <name evidence="2" type="ORF">L485_15695</name>
</gene>
<protein>
    <recommendedName>
        <fullName evidence="4">DUF1570 domain-containing protein</fullName>
    </recommendedName>
</protein>
<evidence type="ECO:0008006" key="4">
    <source>
        <dbReference type="Google" id="ProtNLM"/>
    </source>
</evidence>
<dbReference type="eggNOG" id="COG5010">
    <property type="taxonomic scope" value="Bacteria"/>
</dbReference>
<accession>T0GG15</accession>
<keyword evidence="3" id="KW-1185">Reference proteome</keyword>
<comment type="caution">
    <text evidence="2">The sequence shown here is derived from an EMBL/GenBank/DDBJ whole genome shotgun (WGS) entry which is preliminary data.</text>
</comment>
<feature type="chain" id="PRO_5009975808" description="DUF1570 domain-containing protein" evidence="1">
    <location>
        <begin position="25"/>
        <end position="497"/>
    </location>
</feature>
<dbReference type="EMBL" id="ATIB01000079">
    <property type="protein sequence ID" value="EQA98997.1"/>
    <property type="molecule type" value="Genomic_DNA"/>
</dbReference>
<dbReference type="Proteomes" id="UP000015524">
    <property type="component" value="Unassembled WGS sequence"/>
</dbReference>